<accession>A0A1N6W358</accession>
<sequence>MTSERSDGRVDSEVGLTYAEWRKHLESGNLVGLECSSCGHVSATPKRACGECGDRNLEPRDLPETGEVHSETTITVPPVGVEGPYQVAIVDLGDAQLLGRIEGSVEIADEVTFTTTIEIEGMPAPVFSPLD</sequence>
<evidence type="ECO:0000259" key="1">
    <source>
        <dbReference type="Pfam" id="PF01796"/>
    </source>
</evidence>
<keyword evidence="4" id="KW-1185">Reference proteome</keyword>
<evidence type="ECO:0000313" key="3">
    <source>
        <dbReference type="EMBL" id="SIQ84514.1"/>
    </source>
</evidence>
<dbReference type="PANTHER" id="PTHR34075:SF5">
    <property type="entry name" value="BLR3430 PROTEIN"/>
    <property type="match status" value="1"/>
</dbReference>
<dbReference type="SUPFAM" id="SSF50249">
    <property type="entry name" value="Nucleic acid-binding proteins"/>
    <property type="match status" value="1"/>
</dbReference>
<name>A0A1N6W358_9EURY</name>
<protein>
    <submittedName>
        <fullName evidence="3">Uncharacterized OB-fold protein, contains Zn-ribbon domain</fullName>
    </submittedName>
</protein>
<dbReference type="OrthoDB" id="9573at2157"/>
<dbReference type="InterPro" id="IPR002878">
    <property type="entry name" value="ChsH2_C"/>
</dbReference>
<proteinExistence type="predicted"/>
<evidence type="ECO:0000313" key="4">
    <source>
        <dbReference type="Proteomes" id="UP000186914"/>
    </source>
</evidence>
<dbReference type="InterPro" id="IPR012340">
    <property type="entry name" value="NA-bd_OB-fold"/>
</dbReference>
<dbReference type="InterPro" id="IPR052513">
    <property type="entry name" value="Thioester_dehydratase-like"/>
</dbReference>
<dbReference type="Gene3D" id="6.10.30.10">
    <property type="match status" value="1"/>
</dbReference>
<dbReference type="EMBL" id="FTNO01000001">
    <property type="protein sequence ID" value="SIQ84514.1"/>
    <property type="molecule type" value="Genomic_DNA"/>
</dbReference>
<evidence type="ECO:0000259" key="2">
    <source>
        <dbReference type="Pfam" id="PF12172"/>
    </source>
</evidence>
<gene>
    <name evidence="3" type="ORF">SAMN05421858_0584</name>
</gene>
<reference evidence="4" key="1">
    <citation type="submission" date="2017-01" db="EMBL/GenBank/DDBJ databases">
        <authorList>
            <person name="Varghese N."/>
            <person name="Submissions S."/>
        </authorList>
    </citation>
    <scope>NUCLEOTIDE SEQUENCE [LARGE SCALE GENOMIC DNA]</scope>
    <source>
        <strain evidence="4">CGMCC 1.7737</strain>
    </source>
</reference>
<dbReference type="InterPro" id="IPR022002">
    <property type="entry name" value="ChsH2_Znr"/>
</dbReference>
<dbReference type="PANTHER" id="PTHR34075">
    <property type="entry name" value="BLR3430 PROTEIN"/>
    <property type="match status" value="1"/>
</dbReference>
<dbReference type="AlphaFoldDB" id="A0A1N6W358"/>
<dbReference type="Pfam" id="PF01796">
    <property type="entry name" value="OB_ChsH2_C"/>
    <property type="match status" value="1"/>
</dbReference>
<feature type="domain" description="ChsH2 C-terminal OB-fold" evidence="1">
    <location>
        <begin position="60"/>
        <end position="105"/>
    </location>
</feature>
<organism evidence="3 4">
    <name type="scientific">Haladaptatus litoreus</name>
    <dbReference type="NCBI Taxonomy" id="553468"/>
    <lineage>
        <taxon>Archaea</taxon>
        <taxon>Methanobacteriati</taxon>
        <taxon>Methanobacteriota</taxon>
        <taxon>Stenosarchaea group</taxon>
        <taxon>Halobacteria</taxon>
        <taxon>Halobacteriales</taxon>
        <taxon>Haladaptataceae</taxon>
        <taxon>Haladaptatus</taxon>
    </lineage>
</organism>
<dbReference type="Proteomes" id="UP000186914">
    <property type="component" value="Unassembled WGS sequence"/>
</dbReference>
<feature type="domain" description="ChsH2 rubredoxin-like zinc ribbon" evidence="2">
    <location>
        <begin position="23"/>
        <end position="58"/>
    </location>
</feature>
<dbReference type="Pfam" id="PF12172">
    <property type="entry name" value="zf-ChsH2"/>
    <property type="match status" value="1"/>
</dbReference>
<dbReference type="RefSeq" id="WP_076427781.1">
    <property type="nucleotide sequence ID" value="NZ_FTNO01000001.1"/>
</dbReference>